<evidence type="ECO:0000313" key="3">
    <source>
        <dbReference type="Proteomes" id="UP000635384"/>
    </source>
</evidence>
<name>A0ABR8KL11_9SPHN</name>
<dbReference type="Proteomes" id="UP000635384">
    <property type="component" value="Unassembled WGS sequence"/>
</dbReference>
<dbReference type="Pfam" id="PF07486">
    <property type="entry name" value="Hydrolase_2"/>
    <property type="match status" value="1"/>
</dbReference>
<keyword evidence="3" id="KW-1185">Reference proteome</keyword>
<organism evidence="2 3">
    <name type="scientific">Erythrobacter rubeus</name>
    <dbReference type="NCBI Taxonomy" id="2760803"/>
    <lineage>
        <taxon>Bacteria</taxon>
        <taxon>Pseudomonadati</taxon>
        <taxon>Pseudomonadota</taxon>
        <taxon>Alphaproteobacteria</taxon>
        <taxon>Sphingomonadales</taxon>
        <taxon>Erythrobacteraceae</taxon>
        <taxon>Erythrobacter/Porphyrobacter group</taxon>
        <taxon>Erythrobacter</taxon>
    </lineage>
</organism>
<dbReference type="GO" id="GO:0016787">
    <property type="term" value="F:hydrolase activity"/>
    <property type="evidence" value="ECO:0007669"/>
    <property type="project" value="UniProtKB-KW"/>
</dbReference>
<gene>
    <name evidence="2" type="ORF">IB285_02000</name>
</gene>
<keyword evidence="2" id="KW-0378">Hydrolase</keyword>
<evidence type="ECO:0000259" key="1">
    <source>
        <dbReference type="Pfam" id="PF07486"/>
    </source>
</evidence>
<dbReference type="InterPro" id="IPR011105">
    <property type="entry name" value="Cell_wall_hydrolase_SleB"/>
</dbReference>
<sequence length="269" mass="29378">MQTILNRVSHTAFPNSVCGVVFEGSHLTTGCQFTFTCDGSIEARRPSERAMTRARKLAEQALDGQVDDSIGTATHYHANYVDPWWASRLDRVAIVGPHIFYKWRGSAGVLAKPGRLDEEVEFRELAAKHSDYRAAESDPTIVAEQNPQLAQLSGIAPSPIAAARAISSNIHYMAVGSEAANGRWALSALKTCRGKKSCQVIGYGNGAEAARNRNAGLSARDRPLFLFVRDAATGMEIALWDCEKVTRKNTSQCLPGERAALEKLMKERS</sequence>
<protein>
    <submittedName>
        <fullName evidence="2">Cell wall hydrolase</fullName>
    </submittedName>
</protein>
<dbReference type="Gene3D" id="1.10.10.2520">
    <property type="entry name" value="Cell wall hydrolase SleB, domain 1"/>
    <property type="match status" value="1"/>
</dbReference>
<reference evidence="2 3" key="1">
    <citation type="submission" date="2020-09" db="EMBL/GenBank/DDBJ databases">
        <authorList>
            <person name="Yoon J.-W."/>
        </authorList>
    </citation>
    <scope>NUCLEOTIDE SEQUENCE [LARGE SCALE GENOMIC DNA]</scope>
    <source>
        <strain evidence="2 3">KMU-140</strain>
    </source>
</reference>
<dbReference type="InterPro" id="IPR042047">
    <property type="entry name" value="SleB_dom1"/>
</dbReference>
<comment type="caution">
    <text evidence="2">The sequence shown here is derived from an EMBL/GenBank/DDBJ whole genome shotgun (WGS) entry which is preliminary data.</text>
</comment>
<feature type="domain" description="Cell wall hydrolase SleB" evidence="1">
    <location>
        <begin position="2"/>
        <end position="101"/>
    </location>
</feature>
<dbReference type="EMBL" id="JACXLC010000001">
    <property type="protein sequence ID" value="MBD2841022.1"/>
    <property type="molecule type" value="Genomic_DNA"/>
</dbReference>
<proteinExistence type="predicted"/>
<evidence type="ECO:0000313" key="2">
    <source>
        <dbReference type="EMBL" id="MBD2841022.1"/>
    </source>
</evidence>
<accession>A0ABR8KL11</accession>